<comment type="caution">
    <text evidence="2">The sequence shown here is derived from an EMBL/GenBank/DDBJ whole genome shotgun (WGS) entry which is preliminary data.</text>
</comment>
<dbReference type="InterPro" id="IPR051200">
    <property type="entry name" value="Host-pathogen_enzymatic-act"/>
</dbReference>
<dbReference type="AlphaFoldDB" id="A0A4V1N1R8"/>
<dbReference type="SUPFAM" id="SSF63825">
    <property type="entry name" value="YWTD domain"/>
    <property type="match status" value="1"/>
</dbReference>
<name>A0A4V1N1R8_9FLAO</name>
<evidence type="ECO:0000313" key="3">
    <source>
        <dbReference type="Proteomes" id="UP000290283"/>
    </source>
</evidence>
<dbReference type="Pfam" id="PF16819">
    <property type="entry name" value="DUF5074"/>
    <property type="match status" value="1"/>
</dbReference>
<feature type="signal peptide" evidence="1">
    <location>
        <begin position="1"/>
        <end position="22"/>
    </location>
</feature>
<dbReference type="Proteomes" id="UP000290283">
    <property type="component" value="Unassembled WGS sequence"/>
</dbReference>
<organism evidence="2 3">
    <name type="scientific">Flavobacterium amnicola</name>
    <dbReference type="NCBI Taxonomy" id="2506422"/>
    <lineage>
        <taxon>Bacteria</taxon>
        <taxon>Pseudomonadati</taxon>
        <taxon>Bacteroidota</taxon>
        <taxon>Flavobacteriia</taxon>
        <taxon>Flavobacteriales</taxon>
        <taxon>Flavobacteriaceae</taxon>
        <taxon>Flavobacterium</taxon>
    </lineage>
</organism>
<dbReference type="PANTHER" id="PTHR47197">
    <property type="entry name" value="PROTEIN NIRF"/>
    <property type="match status" value="1"/>
</dbReference>
<feature type="chain" id="PRO_5020423128" description="YncE family protein" evidence="1">
    <location>
        <begin position="23"/>
        <end position="358"/>
    </location>
</feature>
<keyword evidence="3" id="KW-1185">Reference proteome</keyword>
<dbReference type="InterPro" id="IPR015943">
    <property type="entry name" value="WD40/YVTN_repeat-like_dom_sf"/>
</dbReference>
<dbReference type="PANTHER" id="PTHR47197:SF3">
    <property type="entry name" value="DIHYDRO-HEME D1 DEHYDROGENASE"/>
    <property type="match status" value="1"/>
</dbReference>
<dbReference type="EMBL" id="SBKO01000004">
    <property type="protein sequence ID" value="RXR17705.1"/>
    <property type="molecule type" value="Genomic_DNA"/>
</dbReference>
<proteinExistence type="predicted"/>
<accession>A0A4V1N1R8</accession>
<dbReference type="Gene3D" id="2.130.10.10">
    <property type="entry name" value="YVTN repeat-like/Quinoprotein amine dehydrogenase"/>
    <property type="match status" value="1"/>
</dbReference>
<dbReference type="RefSeq" id="WP_129436133.1">
    <property type="nucleotide sequence ID" value="NZ_SBKO01000004.1"/>
</dbReference>
<keyword evidence="1" id="KW-0732">Signal</keyword>
<sequence length="358" mass="38784">MKFIKITAFTLFTALFFTSCSNDDEMVTPQLQIPLGNYASGVLILNQGNFGTPNSTMSYVSDDLAKFQDNIFGIVNPDETLGDTGQDLGFYGDKAYIVVNNSNKIEIVNRYTMKHITSITVGLSNPRYIAFYKGKGYVTNWGDGGSDTDDFVAVINLTSNTVTSSIPVAEGPERIVVENDKLYVAHKGGYNFGNTVSMINPVNNAITPITVGDVPNSLVENNGTLYVMCEGKPSWSGSETGGKLVKINLSNNSTSSIAFATTSHPSNLVIDNDLMYYTEGSNIYKMNVTATSLPIDELFSTTAQGVYGVYSFAVKNSKIFVGDAVDYSSNGKVYIYSLSGVLKKDYTVGVIPAGFYFN</sequence>
<evidence type="ECO:0000313" key="2">
    <source>
        <dbReference type="EMBL" id="RXR17705.1"/>
    </source>
</evidence>
<gene>
    <name evidence="2" type="ORF">EQG63_09470</name>
</gene>
<evidence type="ECO:0000256" key="1">
    <source>
        <dbReference type="SAM" id="SignalP"/>
    </source>
</evidence>
<dbReference type="InterPro" id="IPR031815">
    <property type="entry name" value="DUF5074"/>
</dbReference>
<evidence type="ECO:0008006" key="4">
    <source>
        <dbReference type="Google" id="ProtNLM"/>
    </source>
</evidence>
<dbReference type="OrthoDB" id="9773938at2"/>
<protein>
    <recommendedName>
        <fullName evidence="4">YncE family protein</fullName>
    </recommendedName>
</protein>
<dbReference type="PROSITE" id="PS51257">
    <property type="entry name" value="PROKAR_LIPOPROTEIN"/>
    <property type="match status" value="1"/>
</dbReference>
<reference evidence="3" key="1">
    <citation type="submission" date="2019-01" db="EMBL/GenBank/DDBJ databases">
        <title>Cytophagaceae bacterium strain CAR-16.</title>
        <authorList>
            <person name="Chen W.-M."/>
        </authorList>
    </citation>
    <scope>NUCLEOTIDE SEQUENCE [LARGE SCALE GENOMIC DNA]</scope>
    <source>
        <strain evidence="3">LLJ-11</strain>
    </source>
</reference>